<dbReference type="InterPro" id="IPR017871">
    <property type="entry name" value="ABC_transporter-like_CS"/>
</dbReference>
<dbReference type="PANTHER" id="PTHR42798:SF2">
    <property type="entry name" value="ABC TRANSPORTER ATP-BINDING PROTEIN MG467-RELATED"/>
    <property type="match status" value="1"/>
</dbReference>
<dbReference type="AlphaFoldDB" id="A0A0Q0XNX5"/>
<dbReference type="Proteomes" id="UP000050443">
    <property type="component" value="Unassembled WGS sequence"/>
</dbReference>
<accession>A0A0Q0XNX5</accession>
<dbReference type="SUPFAM" id="SSF52540">
    <property type="entry name" value="P-loop containing nucleoside triphosphate hydrolases"/>
    <property type="match status" value="1"/>
</dbReference>
<dbReference type="GO" id="GO:0016887">
    <property type="term" value="F:ATP hydrolysis activity"/>
    <property type="evidence" value="ECO:0007669"/>
    <property type="project" value="InterPro"/>
</dbReference>
<dbReference type="InterPro" id="IPR027417">
    <property type="entry name" value="P-loop_NTPase"/>
</dbReference>
<dbReference type="PANTHER" id="PTHR42798">
    <property type="entry name" value="LIPOPROTEIN-RELEASING SYSTEM ATP-BINDING PROTEIN LOLD"/>
    <property type="match status" value="1"/>
</dbReference>
<evidence type="ECO:0000256" key="1">
    <source>
        <dbReference type="ARBA" id="ARBA00005417"/>
    </source>
</evidence>
<dbReference type="InterPro" id="IPR003593">
    <property type="entry name" value="AAA+_ATPase"/>
</dbReference>
<dbReference type="GO" id="GO:0005524">
    <property type="term" value="F:ATP binding"/>
    <property type="evidence" value="ECO:0007669"/>
    <property type="project" value="UniProtKB-KW"/>
</dbReference>
<evidence type="ECO:0000256" key="2">
    <source>
        <dbReference type="ARBA" id="ARBA00022448"/>
    </source>
</evidence>
<keyword evidence="2" id="KW-0813">Transport</keyword>
<dbReference type="PROSITE" id="PS50893">
    <property type="entry name" value="ABC_TRANSPORTER_2"/>
    <property type="match status" value="1"/>
</dbReference>
<dbReference type="InterPro" id="IPR017911">
    <property type="entry name" value="MacB-like_ATP-bd"/>
</dbReference>
<dbReference type="EMBL" id="JRLF01000015">
    <property type="protein sequence ID" value="KQB37494.1"/>
    <property type="molecule type" value="Genomic_DNA"/>
</dbReference>
<comment type="caution">
    <text evidence="8">The sequence shown here is derived from an EMBL/GenBank/DDBJ whole genome shotgun (WGS) entry which is preliminary data.</text>
</comment>
<feature type="domain" description="ABC transporter" evidence="7">
    <location>
        <begin position="2"/>
        <end position="292"/>
    </location>
</feature>
<evidence type="ECO:0000259" key="7">
    <source>
        <dbReference type="PROSITE" id="PS50893"/>
    </source>
</evidence>
<sequence>MIHAKNIHKFYDKLEVLKGVDLHIKKGEIVSIVGASGAGKTTLLQILGTLDKPEINSNSSLTINGENVLKLQDVETDNSKQEKTFKWVTRSGAVYVLCLLNFLFFFKHTILDDVTRYVIAGILVLPLLFVALYMNRYFKKKSKQDKTLSNFRNLNLGFIFQFHQLLPEFTALENVCIPAFMANKPKAETEKEAKKILDYLGLSHRIHHKPNELSGGEQQRVAVARALINKPDVIFADEPSGNLDTHSAENLHQLFFQLRDEFGQTFVIVTHNEELANMADRKLVMVDGLISN</sequence>
<keyword evidence="6" id="KW-1133">Transmembrane helix</keyword>
<dbReference type="Pfam" id="PF00005">
    <property type="entry name" value="ABC_tran"/>
    <property type="match status" value="2"/>
</dbReference>
<protein>
    <submittedName>
        <fullName evidence="8">ABC transporter related protein</fullName>
    </submittedName>
</protein>
<evidence type="ECO:0000256" key="3">
    <source>
        <dbReference type="ARBA" id="ARBA00022741"/>
    </source>
</evidence>
<reference evidence="8 9" key="1">
    <citation type="submission" date="2014-09" db="EMBL/GenBank/DDBJ databases">
        <title>Genome sequence of Flavobacterium aquidurense RC62.</title>
        <authorList>
            <person name="Kim J.F."/>
            <person name="Kwak M.-J."/>
        </authorList>
    </citation>
    <scope>NUCLEOTIDE SEQUENCE [LARGE SCALE GENOMIC DNA]</scope>
    <source>
        <strain evidence="8 9">RC62</strain>
    </source>
</reference>
<comment type="similarity">
    <text evidence="1">Belongs to the ABC transporter superfamily.</text>
</comment>
<gene>
    <name evidence="8" type="ORF">RC62_2660</name>
</gene>
<feature type="transmembrane region" description="Helical" evidence="6">
    <location>
        <begin position="92"/>
        <end position="111"/>
    </location>
</feature>
<evidence type="ECO:0000313" key="9">
    <source>
        <dbReference type="Proteomes" id="UP000050443"/>
    </source>
</evidence>
<dbReference type="STRING" id="362413.RC62_2660"/>
<dbReference type="InterPro" id="IPR003439">
    <property type="entry name" value="ABC_transporter-like_ATP-bd"/>
</dbReference>
<keyword evidence="4" id="KW-0067">ATP-binding</keyword>
<organism evidence="8 9">
    <name type="scientific">Flavobacterium aquidurense</name>
    <dbReference type="NCBI Taxonomy" id="362413"/>
    <lineage>
        <taxon>Bacteria</taxon>
        <taxon>Pseudomonadati</taxon>
        <taxon>Bacteroidota</taxon>
        <taxon>Flavobacteriia</taxon>
        <taxon>Flavobacteriales</taxon>
        <taxon>Flavobacteriaceae</taxon>
        <taxon>Flavobacterium</taxon>
    </lineage>
</organism>
<keyword evidence="5" id="KW-1278">Translocase</keyword>
<proteinExistence type="inferred from homology"/>
<feature type="transmembrane region" description="Helical" evidence="6">
    <location>
        <begin position="117"/>
        <end position="134"/>
    </location>
</feature>
<evidence type="ECO:0000256" key="4">
    <source>
        <dbReference type="ARBA" id="ARBA00022840"/>
    </source>
</evidence>
<keyword evidence="6" id="KW-0472">Membrane</keyword>
<dbReference type="Gene3D" id="3.40.50.300">
    <property type="entry name" value="P-loop containing nucleotide triphosphate hydrolases"/>
    <property type="match status" value="1"/>
</dbReference>
<evidence type="ECO:0000313" key="8">
    <source>
        <dbReference type="EMBL" id="KQB37494.1"/>
    </source>
</evidence>
<dbReference type="CDD" id="cd03255">
    <property type="entry name" value="ABC_MJ0796_LolCDE_FtsE"/>
    <property type="match status" value="1"/>
</dbReference>
<keyword evidence="3" id="KW-0547">Nucleotide-binding</keyword>
<keyword evidence="6" id="KW-0812">Transmembrane</keyword>
<dbReference type="SMART" id="SM00382">
    <property type="entry name" value="AAA"/>
    <property type="match status" value="1"/>
</dbReference>
<evidence type="ECO:0000256" key="5">
    <source>
        <dbReference type="ARBA" id="ARBA00022967"/>
    </source>
</evidence>
<dbReference type="PATRIC" id="fig|362413.3.peg.2607"/>
<dbReference type="OrthoDB" id="9802264at2"/>
<evidence type="ECO:0000256" key="6">
    <source>
        <dbReference type="SAM" id="Phobius"/>
    </source>
</evidence>
<dbReference type="PROSITE" id="PS00211">
    <property type="entry name" value="ABC_TRANSPORTER_1"/>
    <property type="match status" value="1"/>
</dbReference>
<name>A0A0Q0XNX5_9FLAO</name>